<gene>
    <name evidence="1" type="ORF">GJA_5294</name>
</gene>
<keyword evidence="2" id="KW-1185">Reference proteome</keyword>
<dbReference type="HOGENOM" id="CLU_3217326_0_0_4"/>
<name>W0VDZ3_9BURK</name>
<dbReference type="Proteomes" id="UP000027604">
    <property type="component" value="Chromosome I"/>
</dbReference>
<dbReference type="EMBL" id="HG322949">
    <property type="protein sequence ID" value="CDG85890.1"/>
    <property type="molecule type" value="Genomic_DNA"/>
</dbReference>
<accession>W0VDZ3</accession>
<evidence type="ECO:0000313" key="1">
    <source>
        <dbReference type="EMBL" id="CDG85890.1"/>
    </source>
</evidence>
<reference evidence="1 2" key="1">
    <citation type="journal article" date="2015" name="Genome Announc.">
        <title>Genome Sequence of Mushroom Soft-Rot Pathogen Janthinobacterium agaricidamnosum.</title>
        <authorList>
            <person name="Graupner K."/>
            <person name="Lackner G."/>
            <person name="Hertweck C."/>
        </authorList>
    </citation>
    <scope>NUCLEOTIDE SEQUENCE [LARGE SCALE GENOMIC DNA]</scope>
    <source>
        <strain evidence="2">NBRC 102515 / DSM 9628</strain>
    </source>
</reference>
<proteinExistence type="predicted"/>
<dbReference type="KEGG" id="jag:GJA_5294"/>
<dbReference type="PATRIC" id="fig|1349767.4.peg.1890"/>
<dbReference type="STRING" id="1349767.GJA_5294"/>
<sequence>MHVQQSIVALAELARQERQILKQLIRNREQQINALADGLIPAAT</sequence>
<protein>
    <submittedName>
        <fullName evidence="1">Uncharacterized protein</fullName>
    </submittedName>
</protein>
<organism evidence="1 2">
    <name type="scientific">Janthinobacterium agaricidamnosum NBRC 102515 = DSM 9628</name>
    <dbReference type="NCBI Taxonomy" id="1349767"/>
    <lineage>
        <taxon>Bacteria</taxon>
        <taxon>Pseudomonadati</taxon>
        <taxon>Pseudomonadota</taxon>
        <taxon>Betaproteobacteria</taxon>
        <taxon>Burkholderiales</taxon>
        <taxon>Oxalobacteraceae</taxon>
        <taxon>Janthinobacterium</taxon>
    </lineage>
</organism>
<dbReference type="AlphaFoldDB" id="W0VDZ3"/>
<evidence type="ECO:0000313" key="2">
    <source>
        <dbReference type="Proteomes" id="UP000027604"/>
    </source>
</evidence>